<dbReference type="InterPro" id="IPR024079">
    <property type="entry name" value="MetalloPept_cat_dom_sf"/>
</dbReference>
<dbReference type="Gene3D" id="1.20.1050.40">
    <property type="entry name" value="Endopeptidase. Chain P, domain 1"/>
    <property type="match status" value="1"/>
</dbReference>
<dbReference type="GO" id="GO:0006508">
    <property type="term" value="P:proteolysis"/>
    <property type="evidence" value="ECO:0007669"/>
    <property type="project" value="UniProtKB-KW"/>
</dbReference>
<protein>
    <recommendedName>
        <fullName evidence="8">Peptidase M3A/M3B catalytic domain-containing protein</fullName>
    </recommendedName>
</protein>
<gene>
    <name evidence="9" type="ORF">PFICI_11594</name>
</gene>
<dbReference type="OrthoDB" id="534666at2759"/>
<dbReference type="eggNOG" id="KOG2089">
    <property type="taxonomic scope" value="Eukaryota"/>
</dbReference>
<organism evidence="9 10">
    <name type="scientific">Pestalotiopsis fici (strain W106-1 / CGMCC3.15140)</name>
    <dbReference type="NCBI Taxonomy" id="1229662"/>
    <lineage>
        <taxon>Eukaryota</taxon>
        <taxon>Fungi</taxon>
        <taxon>Dikarya</taxon>
        <taxon>Ascomycota</taxon>
        <taxon>Pezizomycotina</taxon>
        <taxon>Sordariomycetes</taxon>
        <taxon>Xylariomycetidae</taxon>
        <taxon>Amphisphaeriales</taxon>
        <taxon>Sporocadaceae</taxon>
        <taxon>Pestalotiopsis</taxon>
    </lineage>
</organism>
<dbReference type="GeneID" id="19276607"/>
<dbReference type="RefSeq" id="XP_007838366.1">
    <property type="nucleotide sequence ID" value="XM_007840175.1"/>
</dbReference>
<dbReference type="Gene3D" id="3.40.390.10">
    <property type="entry name" value="Collagenase (Catalytic Domain)"/>
    <property type="match status" value="1"/>
</dbReference>
<keyword evidence="2 7" id="KW-0645">Protease</keyword>
<comment type="similarity">
    <text evidence="1 7">Belongs to the peptidase M3 family.</text>
</comment>
<dbReference type="PANTHER" id="PTHR11804:SF84">
    <property type="entry name" value="SACCHAROLYSIN"/>
    <property type="match status" value="1"/>
</dbReference>
<dbReference type="OMA" id="GKVPVFH"/>
<evidence type="ECO:0000256" key="3">
    <source>
        <dbReference type="ARBA" id="ARBA00022723"/>
    </source>
</evidence>
<dbReference type="InterPro" id="IPR001567">
    <property type="entry name" value="Pept_M3A_M3B_dom"/>
</dbReference>
<dbReference type="InterPro" id="IPR024080">
    <property type="entry name" value="Neurolysin/TOP_N"/>
</dbReference>
<reference evidence="10" key="1">
    <citation type="journal article" date="2015" name="BMC Genomics">
        <title>Genomic and transcriptomic analysis of the endophytic fungus Pestalotiopsis fici reveals its lifestyle and high potential for synthesis of natural products.</title>
        <authorList>
            <person name="Wang X."/>
            <person name="Zhang X."/>
            <person name="Liu L."/>
            <person name="Xiang M."/>
            <person name="Wang W."/>
            <person name="Sun X."/>
            <person name="Che Y."/>
            <person name="Guo L."/>
            <person name="Liu G."/>
            <person name="Guo L."/>
            <person name="Wang C."/>
            <person name="Yin W.B."/>
            <person name="Stadler M."/>
            <person name="Zhang X."/>
            <person name="Liu X."/>
        </authorList>
    </citation>
    <scope>NUCLEOTIDE SEQUENCE [LARGE SCALE GENOMIC DNA]</scope>
    <source>
        <strain evidence="10">W106-1 / CGMCC3.15140</strain>
    </source>
</reference>
<feature type="domain" description="Peptidase M3A/M3B catalytic" evidence="8">
    <location>
        <begin position="228"/>
        <end position="712"/>
    </location>
</feature>
<evidence type="ECO:0000313" key="10">
    <source>
        <dbReference type="Proteomes" id="UP000030651"/>
    </source>
</evidence>
<dbReference type="KEGG" id="pfy:PFICI_11594"/>
<evidence type="ECO:0000259" key="8">
    <source>
        <dbReference type="Pfam" id="PF01432"/>
    </source>
</evidence>
<evidence type="ECO:0000256" key="2">
    <source>
        <dbReference type="ARBA" id="ARBA00022670"/>
    </source>
</evidence>
<dbReference type="EMBL" id="KI912117">
    <property type="protein sequence ID" value="ETS76207.1"/>
    <property type="molecule type" value="Genomic_DNA"/>
</dbReference>
<dbReference type="AlphaFoldDB" id="W3WST3"/>
<dbReference type="Pfam" id="PF01432">
    <property type="entry name" value="Peptidase_M3"/>
    <property type="match status" value="1"/>
</dbReference>
<keyword evidence="5 7" id="KW-0862">Zinc</keyword>
<dbReference type="InParanoid" id="W3WST3"/>
<evidence type="ECO:0000313" key="9">
    <source>
        <dbReference type="EMBL" id="ETS76207.1"/>
    </source>
</evidence>
<evidence type="ECO:0000256" key="4">
    <source>
        <dbReference type="ARBA" id="ARBA00022801"/>
    </source>
</evidence>
<keyword evidence="10" id="KW-1185">Reference proteome</keyword>
<dbReference type="GO" id="GO:0006518">
    <property type="term" value="P:peptide metabolic process"/>
    <property type="evidence" value="ECO:0007669"/>
    <property type="project" value="TreeGrafter"/>
</dbReference>
<accession>W3WST3</accession>
<evidence type="ECO:0000256" key="6">
    <source>
        <dbReference type="ARBA" id="ARBA00023049"/>
    </source>
</evidence>
<evidence type="ECO:0000256" key="7">
    <source>
        <dbReference type="RuleBase" id="RU003435"/>
    </source>
</evidence>
<name>W3WST3_PESFW</name>
<dbReference type="GO" id="GO:0046872">
    <property type="term" value="F:metal ion binding"/>
    <property type="evidence" value="ECO:0007669"/>
    <property type="project" value="UniProtKB-UniRule"/>
</dbReference>
<keyword evidence="6 7" id="KW-0482">Metalloprotease</keyword>
<sequence>MTSLQDHSFSGQSPPFFNATCSSLQKDAERLISGTVALWDCVVSSIQVKDATFENTIIPISQNENSKSQEQRVLQFYASTFPSKDLRDASSAVTRLFADSEIELYSRQDMFARVHEVMQKEKENPSSSLDAESTYYLQKLHRRFQQNGCTIADAGQRHEFKVKIKRLGDLVRECNKNLSEDASGIWLGQGDLDGIPQSLIDRLKYGKDEHSQNLWLSTKVPFSGPAITNAKNESTRKRIYYAIQNRMKVNVPLFREIILLRDETARLLGYPNHATFKTADKMMQNPQVVEELLSEIRSSVAALAVQDAKELLGIKRAEAKSRGVTADNLYLWDLPYYSARRSDKEGKQDVSISEYFELQTTLAKLLELFEHLFGARFQRIDVQGREETHGPLVWYEDVQMYSVWNIDGSKESLGYAYLDLFPRDGKYTHSGHYSLQQGHEKLDGRRFYASSALVMNYIRPTATSPTLLSLNEVRKLFHELGHLLHSLFTQTKYAALHHVDQDFIEAPSLMLEQFFWLESYIKDVSFHYSHIDSGMREVWIKTLNEQERTNPPKVPLQLSDEVVRSLAHTNQSRAVQDQLKELFFATYDMLVHTPASHAELETYNFTELFNKTRADIYKVPGGEALGEGWEWGHGQTVFRNIINRYDAGYYSYILGRVFALDIFDTGFKENPSSQEAGRKYRDKVLRVGGRQPEMKTMTEYLGHAPSTRPYLAWLKGTMRDGSLSQSES</sequence>
<dbReference type="CDD" id="cd06455">
    <property type="entry name" value="M3A_TOP"/>
    <property type="match status" value="1"/>
</dbReference>
<dbReference type="SUPFAM" id="SSF55486">
    <property type="entry name" value="Metalloproteases ('zincins'), catalytic domain"/>
    <property type="match status" value="1"/>
</dbReference>
<dbReference type="GO" id="GO:0005758">
    <property type="term" value="C:mitochondrial intermembrane space"/>
    <property type="evidence" value="ECO:0007669"/>
    <property type="project" value="TreeGrafter"/>
</dbReference>
<keyword evidence="4 7" id="KW-0378">Hydrolase</keyword>
<dbReference type="HOGENOM" id="CLU_001805_1_1_1"/>
<evidence type="ECO:0000256" key="1">
    <source>
        <dbReference type="ARBA" id="ARBA00006040"/>
    </source>
</evidence>
<keyword evidence="3 7" id="KW-0479">Metal-binding</keyword>
<dbReference type="Gene3D" id="1.10.1370.10">
    <property type="entry name" value="Neurolysin, domain 3"/>
    <property type="match status" value="1"/>
</dbReference>
<dbReference type="InterPro" id="IPR024077">
    <property type="entry name" value="Neurolysin/TOP_dom2"/>
</dbReference>
<proteinExistence type="inferred from homology"/>
<dbReference type="Proteomes" id="UP000030651">
    <property type="component" value="Unassembled WGS sequence"/>
</dbReference>
<dbReference type="InterPro" id="IPR045090">
    <property type="entry name" value="Pept_M3A_M3B"/>
</dbReference>
<comment type="cofactor">
    <cofactor evidence="7">
        <name>Zn(2+)</name>
        <dbReference type="ChEBI" id="CHEBI:29105"/>
    </cofactor>
    <text evidence="7">Binds 1 zinc ion.</text>
</comment>
<evidence type="ECO:0000256" key="5">
    <source>
        <dbReference type="ARBA" id="ARBA00022833"/>
    </source>
</evidence>
<dbReference type="GO" id="GO:0004222">
    <property type="term" value="F:metalloendopeptidase activity"/>
    <property type="evidence" value="ECO:0007669"/>
    <property type="project" value="InterPro"/>
</dbReference>
<dbReference type="PANTHER" id="PTHR11804">
    <property type="entry name" value="PROTEASE M3 THIMET OLIGOPEPTIDASE-RELATED"/>
    <property type="match status" value="1"/>
</dbReference>